<dbReference type="Proteomes" id="UP000199657">
    <property type="component" value="Unassembled WGS sequence"/>
</dbReference>
<dbReference type="STRING" id="406100.SAMN04488052_10872"/>
<gene>
    <name evidence="1" type="ORF">SAMN04488052_10872</name>
</gene>
<dbReference type="InterPro" id="IPR027266">
    <property type="entry name" value="TrmE/GcvT-like"/>
</dbReference>
<evidence type="ECO:0000313" key="1">
    <source>
        <dbReference type="EMBL" id="SEP06970.1"/>
    </source>
</evidence>
<evidence type="ECO:0000313" key="2">
    <source>
        <dbReference type="Proteomes" id="UP000199657"/>
    </source>
</evidence>
<dbReference type="Pfam" id="PF04268">
    <property type="entry name" value="SoxG"/>
    <property type="match status" value="1"/>
</dbReference>
<dbReference type="OrthoDB" id="9814782at2"/>
<dbReference type="Gene3D" id="3.30.70.1520">
    <property type="entry name" value="Heterotetrameric sarcosine oxidase"/>
    <property type="match status" value="1"/>
</dbReference>
<accession>A0A1H8UUS2</accession>
<dbReference type="SUPFAM" id="SSF103025">
    <property type="entry name" value="Folate-binding domain"/>
    <property type="match status" value="1"/>
</dbReference>
<organism evidence="1 2">
    <name type="scientific">Aquisalimonas asiatica</name>
    <dbReference type="NCBI Taxonomy" id="406100"/>
    <lineage>
        <taxon>Bacteria</taxon>
        <taxon>Pseudomonadati</taxon>
        <taxon>Pseudomonadota</taxon>
        <taxon>Gammaproteobacteria</taxon>
        <taxon>Chromatiales</taxon>
        <taxon>Ectothiorhodospiraceae</taxon>
        <taxon>Aquisalimonas</taxon>
    </lineage>
</organism>
<dbReference type="AlphaFoldDB" id="A0A1H8UUS2"/>
<protein>
    <submittedName>
        <fullName evidence="1">Sarcosine oxidase subunit gamma</fullName>
    </submittedName>
</protein>
<dbReference type="InterPro" id="IPR007375">
    <property type="entry name" value="SoxG"/>
</dbReference>
<dbReference type="EMBL" id="FOEG01000008">
    <property type="protein sequence ID" value="SEP06970.1"/>
    <property type="molecule type" value="Genomic_DNA"/>
</dbReference>
<name>A0A1H8UUS2_9GAMM</name>
<keyword evidence="2" id="KW-1185">Reference proteome</keyword>
<dbReference type="Gene3D" id="3.30.1360.120">
    <property type="entry name" value="Probable tRNA modification gtpase trme, domain 1"/>
    <property type="match status" value="1"/>
</dbReference>
<proteinExistence type="predicted"/>
<sequence length="203" mass="21128">MTDVPARSPLTDPDLPAFAGVALRSVVPADILNLRGNADEPAFVDAVTSALGCPPPVTPNTWAAGEGLQLLWAGPDEWLAVVEPHGPAGRLEAVRGALGTTRGAVTALGAGYAMLELTGERSRAVLARGTPLDLHAREFAAGQCAQTRLGHGTVVLWALDGAPTFRLLIRRSMAGYLRDWLTAVARRTESRDGAASTPPPPGA</sequence>
<reference evidence="1 2" key="1">
    <citation type="submission" date="2016-10" db="EMBL/GenBank/DDBJ databases">
        <authorList>
            <person name="de Groot N.N."/>
        </authorList>
    </citation>
    <scope>NUCLEOTIDE SEQUENCE [LARGE SCALE GENOMIC DNA]</scope>
    <source>
        <strain evidence="1 2">CGMCC 1.6291</strain>
    </source>
</reference>
<dbReference type="RefSeq" id="WP_091645322.1">
    <property type="nucleotide sequence ID" value="NZ_FOEG01000008.1"/>
</dbReference>